<dbReference type="EMBL" id="JAGHKP010000001">
    <property type="protein sequence ID" value="MBO9151956.1"/>
    <property type="molecule type" value="Genomic_DNA"/>
</dbReference>
<evidence type="ECO:0000313" key="2">
    <source>
        <dbReference type="EMBL" id="MBO9151956.1"/>
    </source>
</evidence>
<feature type="signal peptide" evidence="1">
    <location>
        <begin position="1"/>
        <end position="21"/>
    </location>
</feature>
<evidence type="ECO:0000256" key="1">
    <source>
        <dbReference type="SAM" id="SignalP"/>
    </source>
</evidence>
<evidence type="ECO:0008006" key="4">
    <source>
        <dbReference type="Google" id="ProtNLM"/>
    </source>
</evidence>
<feature type="chain" id="PRO_5046621410" description="Secreted protein" evidence="1">
    <location>
        <begin position="22"/>
        <end position="103"/>
    </location>
</feature>
<keyword evidence="3" id="KW-1185">Reference proteome</keyword>
<dbReference type="RefSeq" id="WP_209144645.1">
    <property type="nucleotide sequence ID" value="NZ_JAGHKP010000001.1"/>
</dbReference>
<organism evidence="2 3">
    <name type="scientific">Chitinophaga chungangae</name>
    <dbReference type="NCBI Taxonomy" id="2821488"/>
    <lineage>
        <taxon>Bacteria</taxon>
        <taxon>Pseudomonadati</taxon>
        <taxon>Bacteroidota</taxon>
        <taxon>Chitinophagia</taxon>
        <taxon>Chitinophagales</taxon>
        <taxon>Chitinophagaceae</taxon>
        <taxon>Chitinophaga</taxon>
    </lineage>
</organism>
<keyword evidence="1" id="KW-0732">Signal</keyword>
<protein>
    <recommendedName>
        <fullName evidence="4">Secreted protein</fullName>
    </recommendedName>
</protein>
<accession>A0ABS3YB99</accession>
<reference evidence="3" key="1">
    <citation type="submission" date="2021-03" db="EMBL/GenBank/DDBJ databases">
        <title>Assistant Professor.</title>
        <authorList>
            <person name="Huq M.A."/>
        </authorList>
    </citation>
    <scope>NUCLEOTIDE SEQUENCE [LARGE SCALE GENOMIC DNA]</scope>
    <source>
        <strain evidence="3">MAH-28</strain>
    </source>
</reference>
<proteinExistence type="predicted"/>
<comment type="caution">
    <text evidence="2">The sequence shown here is derived from an EMBL/GenBank/DDBJ whole genome shotgun (WGS) entry which is preliminary data.</text>
</comment>
<sequence>MKVLCFLFSIWIIFCAGTPCADGHTHSTEETGVIVHMPITEHEAGTDLCSPFCACYCCAVTTALPSTTTFVSRPQPLAVIEDSYLCPPVHDFTVIPWQPPRFS</sequence>
<dbReference type="InterPro" id="IPR046601">
    <property type="entry name" value="DUF6660"/>
</dbReference>
<dbReference type="Pfam" id="PF20365">
    <property type="entry name" value="DUF6660"/>
    <property type="match status" value="1"/>
</dbReference>
<dbReference type="Proteomes" id="UP000679126">
    <property type="component" value="Unassembled WGS sequence"/>
</dbReference>
<evidence type="ECO:0000313" key="3">
    <source>
        <dbReference type="Proteomes" id="UP000679126"/>
    </source>
</evidence>
<gene>
    <name evidence="2" type="ORF">J7I43_07035</name>
</gene>
<name>A0ABS3YB99_9BACT</name>